<comment type="caution">
    <text evidence="2">The sequence shown here is derived from an EMBL/GenBank/DDBJ whole genome shotgun (WGS) entry which is preliminary data.</text>
</comment>
<feature type="compositionally biased region" description="Low complexity" evidence="1">
    <location>
        <begin position="110"/>
        <end position="125"/>
    </location>
</feature>
<name>A0ABN9WQ80_9DINO</name>
<gene>
    <name evidence="2" type="ORF">PCOR1329_LOCUS68368</name>
</gene>
<protein>
    <submittedName>
        <fullName evidence="2">Uncharacterized protein</fullName>
    </submittedName>
</protein>
<feature type="region of interest" description="Disordered" evidence="1">
    <location>
        <begin position="1"/>
        <end position="139"/>
    </location>
</feature>
<organism evidence="2 3">
    <name type="scientific">Prorocentrum cordatum</name>
    <dbReference type="NCBI Taxonomy" id="2364126"/>
    <lineage>
        <taxon>Eukaryota</taxon>
        <taxon>Sar</taxon>
        <taxon>Alveolata</taxon>
        <taxon>Dinophyceae</taxon>
        <taxon>Prorocentrales</taxon>
        <taxon>Prorocentraceae</taxon>
        <taxon>Prorocentrum</taxon>
    </lineage>
</organism>
<evidence type="ECO:0000256" key="1">
    <source>
        <dbReference type="SAM" id="MobiDB-lite"/>
    </source>
</evidence>
<dbReference type="EMBL" id="CAUYUJ010018915">
    <property type="protein sequence ID" value="CAK0887258.1"/>
    <property type="molecule type" value="Genomic_DNA"/>
</dbReference>
<dbReference type="Proteomes" id="UP001189429">
    <property type="component" value="Unassembled WGS sequence"/>
</dbReference>
<accession>A0ABN9WQ80</accession>
<keyword evidence="3" id="KW-1185">Reference proteome</keyword>
<proteinExistence type="predicted"/>
<sequence length="224" mass="24357">MSAARPPGALRMPGRAERRSEDAASTYCPSSSSRSLVPCSRGGQAEALLGRRANLWRGPTHEANYCGRQRDMRLREPMPGTGWDQEPHVYRPREPQVGAAARSDAERGAEGAAAAPASSSSPGSSLLPPRKYEPAKVVSSDGTVRLRGVRSSNNVGRLAREVEPFSREAGLAPRVEVKSQSFHRQRQRILAAQTWGALHSWRSVNELEHHVRPKGASKLGALLQ</sequence>
<reference evidence="2" key="1">
    <citation type="submission" date="2023-10" db="EMBL/GenBank/DDBJ databases">
        <authorList>
            <person name="Chen Y."/>
            <person name="Shah S."/>
            <person name="Dougan E. K."/>
            <person name="Thang M."/>
            <person name="Chan C."/>
        </authorList>
    </citation>
    <scope>NUCLEOTIDE SEQUENCE [LARGE SCALE GENOMIC DNA]</scope>
</reference>
<evidence type="ECO:0000313" key="3">
    <source>
        <dbReference type="Proteomes" id="UP001189429"/>
    </source>
</evidence>
<feature type="compositionally biased region" description="Basic and acidic residues" evidence="1">
    <location>
        <begin position="85"/>
        <end position="94"/>
    </location>
</feature>
<feature type="compositionally biased region" description="Low complexity" evidence="1">
    <location>
        <begin position="28"/>
        <end position="41"/>
    </location>
</feature>
<evidence type="ECO:0000313" key="2">
    <source>
        <dbReference type="EMBL" id="CAK0887258.1"/>
    </source>
</evidence>